<dbReference type="Pfam" id="PF01632">
    <property type="entry name" value="Ribosomal_L35p"/>
    <property type="match status" value="1"/>
</dbReference>
<dbReference type="Gene3D" id="4.10.410.60">
    <property type="match status" value="1"/>
</dbReference>
<dbReference type="GO" id="GO:1990904">
    <property type="term" value="C:ribonucleoprotein complex"/>
    <property type="evidence" value="ECO:0007669"/>
    <property type="project" value="UniProtKB-KW"/>
</dbReference>
<sequence>MGNKNKTRKVATKRFLVTKTGKVKRKFAHTSHLARKDDSSARHRKKRTVNVTAAFAKKVKRMVIS</sequence>
<evidence type="ECO:0000256" key="2">
    <source>
        <dbReference type="ARBA" id="ARBA00022980"/>
    </source>
</evidence>
<keyword evidence="3 4" id="KW-0687">Ribonucleoprotein</keyword>
<evidence type="ECO:0000256" key="3">
    <source>
        <dbReference type="ARBA" id="ARBA00023274"/>
    </source>
</evidence>
<dbReference type="AlphaFoldDB" id="A0A1F4V3V3"/>
<dbReference type="InterPro" id="IPR021137">
    <property type="entry name" value="Ribosomal_bL35-like"/>
</dbReference>
<dbReference type="SUPFAM" id="SSF143034">
    <property type="entry name" value="L35p-like"/>
    <property type="match status" value="1"/>
</dbReference>
<dbReference type="EMBL" id="MEVH01000011">
    <property type="protein sequence ID" value="OGC51882.1"/>
    <property type="molecule type" value="Genomic_DNA"/>
</dbReference>
<dbReference type="PRINTS" id="PR00064">
    <property type="entry name" value="RIBOSOMALL35"/>
</dbReference>
<dbReference type="InterPro" id="IPR037229">
    <property type="entry name" value="Ribosomal_bL35_sf"/>
</dbReference>
<reference evidence="6 7" key="1">
    <citation type="journal article" date="2016" name="Nat. Commun.">
        <title>Thousands of microbial genomes shed light on interconnected biogeochemical processes in an aquifer system.</title>
        <authorList>
            <person name="Anantharaman K."/>
            <person name="Brown C.T."/>
            <person name="Hug L.A."/>
            <person name="Sharon I."/>
            <person name="Castelle C.J."/>
            <person name="Probst A.J."/>
            <person name="Thomas B.C."/>
            <person name="Singh A."/>
            <person name="Wilkins M.J."/>
            <person name="Karaoz U."/>
            <person name="Brodie E.L."/>
            <person name="Williams K.H."/>
            <person name="Hubbard S.S."/>
            <person name="Banfield J.F."/>
        </authorList>
    </citation>
    <scope>NUCLEOTIDE SEQUENCE [LARGE SCALE GENOMIC DNA]</scope>
</reference>
<name>A0A1F4V3V3_UNCKA</name>
<dbReference type="Proteomes" id="UP000178771">
    <property type="component" value="Unassembled WGS sequence"/>
</dbReference>
<evidence type="ECO:0000313" key="6">
    <source>
        <dbReference type="EMBL" id="OGC51882.1"/>
    </source>
</evidence>
<organism evidence="6 7">
    <name type="scientific">candidate division WWE3 bacterium RIFCSPLOWO2_01_FULL_39_13</name>
    <dbReference type="NCBI Taxonomy" id="1802624"/>
    <lineage>
        <taxon>Bacteria</taxon>
        <taxon>Katanobacteria</taxon>
    </lineage>
</organism>
<dbReference type="GO" id="GO:0005840">
    <property type="term" value="C:ribosome"/>
    <property type="evidence" value="ECO:0007669"/>
    <property type="project" value="UniProtKB-KW"/>
</dbReference>
<keyword evidence="2 4" id="KW-0689">Ribosomal protein</keyword>
<dbReference type="STRING" id="1802624.A2982_02565"/>
<dbReference type="InterPro" id="IPR001706">
    <property type="entry name" value="Ribosomal_bL35"/>
</dbReference>
<proteinExistence type="inferred from homology"/>
<dbReference type="GO" id="GO:0003735">
    <property type="term" value="F:structural constituent of ribosome"/>
    <property type="evidence" value="ECO:0007669"/>
    <property type="project" value="InterPro"/>
</dbReference>
<evidence type="ECO:0000256" key="4">
    <source>
        <dbReference type="HAMAP-Rule" id="MF_00514"/>
    </source>
</evidence>
<dbReference type="GO" id="GO:0006412">
    <property type="term" value="P:translation"/>
    <property type="evidence" value="ECO:0007669"/>
    <property type="project" value="UniProtKB-UniRule"/>
</dbReference>
<accession>A0A1F4V3V3</accession>
<dbReference type="HAMAP" id="MF_00514">
    <property type="entry name" value="Ribosomal_bL35"/>
    <property type="match status" value="1"/>
</dbReference>
<evidence type="ECO:0000313" key="7">
    <source>
        <dbReference type="Proteomes" id="UP000178771"/>
    </source>
</evidence>
<comment type="similarity">
    <text evidence="1 4 5">Belongs to the bacterial ribosomal protein bL35 family.</text>
</comment>
<gene>
    <name evidence="4" type="primary">rpmI</name>
    <name evidence="6" type="ORF">A2982_02565</name>
</gene>
<protein>
    <recommendedName>
        <fullName evidence="4">Large ribosomal subunit protein bL35</fullName>
    </recommendedName>
</protein>
<evidence type="ECO:0000256" key="5">
    <source>
        <dbReference type="RuleBase" id="RU000568"/>
    </source>
</evidence>
<evidence type="ECO:0000256" key="1">
    <source>
        <dbReference type="ARBA" id="ARBA00006598"/>
    </source>
</evidence>
<comment type="caution">
    <text evidence="6">The sequence shown here is derived from an EMBL/GenBank/DDBJ whole genome shotgun (WGS) entry which is preliminary data.</text>
</comment>